<proteinExistence type="predicted"/>
<protein>
    <recommendedName>
        <fullName evidence="3">Rrf2 family protein</fullName>
    </recommendedName>
</protein>
<dbReference type="Pfam" id="PF02082">
    <property type="entry name" value="Rrf2"/>
    <property type="match status" value="1"/>
</dbReference>
<evidence type="ECO:0008006" key="3">
    <source>
        <dbReference type="Google" id="ProtNLM"/>
    </source>
</evidence>
<dbReference type="InterPro" id="IPR000944">
    <property type="entry name" value="Tscrpt_reg_Rrf2"/>
</dbReference>
<sequence length="141" mass="16107">MQVSTKFTIALHILIAVKYFEEEYKLTSDFLSASIGSNPVIIRNIMSQLREAGIIEIKRGPGGMHITRDLKDISFLDIYQAVETSGQGELFNFHEKPNPNCPVGKNIHRILDESLLEVQKKFEEELKEHSVAEVYERMDKA</sequence>
<reference evidence="1" key="2">
    <citation type="submission" date="2013-03" db="EMBL/GenBank/DDBJ databases">
        <title>The Genome Sequence of Oribacterium sp. ACB1.</title>
        <authorList>
            <consortium name="The Broad Institute Genomics Platform"/>
            <consortium name="The Broad Institute Genome Sequencing Center for Infectious Disease"/>
            <person name="Earl A."/>
            <person name="Ward D."/>
            <person name="Feldgarden M."/>
            <person name="Gevers D."/>
            <person name="Sizova M."/>
            <person name="Hazen A."/>
            <person name="Epstein S."/>
            <person name="Walker B."/>
            <person name="Young S."/>
            <person name="Zeng Q."/>
            <person name="Gargeya S."/>
            <person name="Fitzgerald M."/>
            <person name="Haas B."/>
            <person name="Abouelleil A."/>
            <person name="Allen A.W."/>
            <person name="Alvarado L."/>
            <person name="Arachchi H.M."/>
            <person name="Berlin A.M."/>
            <person name="Chapman S.B."/>
            <person name="Gainer-Dewar J."/>
            <person name="Goldberg J."/>
            <person name="Griggs A."/>
            <person name="Gujja S."/>
            <person name="Hansen M."/>
            <person name="Howarth C."/>
            <person name="Imamovic A."/>
            <person name="Ireland A."/>
            <person name="Larimer J."/>
            <person name="McCowan C."/>
            <person name="Murphy C."/>
            <person name="Pearson M."/>
            <person name="Poon T.W."/>
            <person name="Priest M."/>
            <person name="Roberts A."/>
            <person name="Saif S."/>
            <person name="Shea T."/>
            <person name="Sisk P."/>
            <person name="Sykes S."/>
            <person name="Wortman J."/>
            <person name="Nusbaum C."/>
            <person name="Birren B."/>
        </authorList>
    </citation>
    <scope>NUCLEOTIDE SEQUENCE [LARGE SCALE GENOMIC DNA]</scope>
    <source>
        <strain evidence="1">ACB1</strain>
    </source>
</reference>
<dbReference type="STRING" id="796943.HMPREF9625_00708"/>
<dbReference type="EMBL" id="AFZC02000003">
    <property type="protein sequence ID" value="EHL11878.1"/>
    <property type="molecule type" value="Genomic_DNA"/>
</dbReference>
<dbReference type="GO" id="GO:0003700">
    <property type="term" value="F:DNA-binding transcription factor activity"/>
    <property type="evidence" value="ECO:0007669"/>
    <property type="project" value="TreeGrafter"/>
</dbReference>
<dbReference type="HOGENOM" id="CLU_107144_4_2_9"/>
<organism evidence="1 2">
    <name type="scientific">Oribacterium parvum ACB1</name>
    <dbReference type="NCBI Taxonomy" id="796943"/>
    <lineage>
        <taxon>Bacteria</taxon>
        <taxon>Bacillati</taxon>
        <taxon>Bacillota</taxon>
        <taxon>Clostridia</taxon>
        <taxon>Lachnospirales</taxon>
        <taxon>Lachnospiraceae</taxon>
        <taxon>Oribacterium</taxon>
    </lineage>
</organism>
<gene>
    <name evidence="1" type="ORF">HMPREF9625_00708</name>
</gene>
<dbReference type="RefSeq" id="WP_009534568.1">
    <property type="nucleotide sequence ID" value="NZ_KE148312.1"/>
</dbReference>
<dbReference type="PATRIC" id="fig|796943.3.peg.1108"/>
<dbReference type="PROSITE" id="PS51197">
    <property type="entry name" value="HTH_RRF2_2"/>
    <property type="match status" value="1"/>
</dbReference>
<accession>G9WMX5</accession>
<dbReference type="Proteomes" id="UP000018461">
    <property type="component" value="Unassembled WGS sequence"/>
</dbReference>
<dbReference type="GO" id="GO:0005829">
    <property type="term" value="C:cytosol"/>
    <property type="evidence" value="ECO:0007669"/>
    <property type="project" value="TreeGrafter"/>
</dbReference>
<evidence type="ECO:0000313" key="1">
    <source>
        <dbReference type="EMBL" id="EHL11878.1"/>
    </source>
</evidence>
<comment type="caution">
    <text evidence="1">The sequence shown here is derived from an EMBL/GenBank/DDBJ whole genome shotgun (WGS) entry which is preliminary data.</text>
</comment>
<dbReference type="InterPro" id="IPR036388">
    <property type="entry name" value="WH-like_DNA-bd_sf"/>
</dbReference>
<dbReference type="SUPFAM" id="SSF46785">
    <property type="entry name" value="Winged helix' DNA-binding domain"/>
    <property type="match status" value="1"/>
</dbReference>
<dbReference type="Gene3D" id="1.10.10.10">
    <property type="entry name" value="Winged helix-like DNA-binding domain superfamily/Winged helix DNA-binding domain"/>
    <property type="match status" value="1"/>
</dbReference>
<dbReference type="PANTHER" id="PTHR33221:SF15">
    <property type="entry name" value="HTH-TYPE TRANSCRIPTIONAL REGULATOR YWGB-RELATED"/>
    <property type="match status" value="1"/>
</dbReference>
<dbReference type="InterPro" id="IPR036390">
    <property type="entry name" value="WH_DNA-bd_sf"/>
</dbReference>
<evidence type="ECO:0000313" key="2">
    <source>
        <dbReference type="Proteomes" id="UP000018461"/>
    </source>
</evidence>
<keyword evidence="2" id="KW-1185">Reference proteome</keyword>
<dbReference type="PANTHER" id="PTHR33221">
    <property type="entry name" value="WINGED HELIX-TURN-HELIX TRANSCRIPTIONAL REGULATOR, RRF2 FAMILY"/>
    <property type="match status" value="1"/>
</dbReference>
<name>G9WMX5_9FIRM</name>
<reference evidence="1" key="1">
    <citation type="submission" date="2011-08" db="EMBL/GenBank/DDBJ databases">
        <authorList>
            <consortium name="The Broad Institute Genome Sequencing Platform"/>
            <person name="Earl A."/>
            <person name="Ward D."/>
            <person name="Feldgarden M."/>
            <person name="Gevers D."/>
            <person name="Sizova M."/>
            <person name="Hazen A."/>
            <person name="Epstein S."/>
            <person name="Young S.K."/>
            <person name="Zeng Q."/>
            <person name="Gargeya S."/>
            <person name="Fitzgerald M."/>
            <person name="Haas B."/>
            <person name="Abouelleil A."/>
            <person name="Alvarado L."/>
            <person name="Arachchi H.M."/>
            <person name="Berlin A."/>
            <person name="Brown A."/>
            <person name="Chapman S.B."/>
            <person name="Chen Z."/>
            <person name="Dunbar C."/>
            <person name="Freedman E."/>
            <person name="Gearin G."/>
            <person name="Gellesch M."/>
            <person name="Goldberg J."/>
            <person name="Griggs A."/>
            <person name="Gujja S."/>
            <person name="Heiman D."/>
            <person name="Howarth C."/>
            <person name="Larson L."/>
            <person name="Lui A."/>
            <person name="MacDonald P.J.P."/>
            <person name="Montmayeur A."/>
            <person name="Murphy C."/>
            <person name="Neiman D."/>
            <person name="Pearson M."/>
            <person name="Priest M."/>
            <person name="Roberts A."/>
            <person name="Saif S."/>
            <person name="Shea T."/>
            <person name="Shenoy N."/>
            <person name="Sisk P."/>
            <person name="Stolte C."/>
            <person name="Sykes S."/>
            <person name="Wortman J."/>
            <person name="Nusbaum C."/>
            <person name="Birren B."/>
        </authorList>
    </citation>
    <scope>NUCLEOTIDE SEQUENCE</scope>
    <source>
        <strain evidence="1">ACB1</strain>
    </source>
</reference>
<dbReference type="AlphaFoldDB" id="G9WMX5"/>